<dbReference type="PANTHER" id="PTHR46268">
    <property type="entry name" value="STRESS RESPONSE PROTEIN NHAX"/>
    <property type="match status" value="1"/>
</dbReference>
<dbReference type="InterPro" id="IPR006015">
    <property type="entry name" value="Universal_stress_UspA"/>
</dbReference>
<dbReference type="SUPFAM" id="SSF52402">
    <property type="entry name" value="Adenine nucleotide alpha hydrolases-like"/>
    <property type="match status" value="1"/>
</dbReference>
<keyword evidence="4" id="KW-1185">Reference proteome</keyword>
<dbReference type="AlphaFoldDB" id="A0A1I4QQ35"/>
<dbReference type="InterPro" id="IPR006016">
    <property type="entry name" value="UspA"/>
</dbReference>
<organism evidence="3 4">
    <name type="scientific">Methanolobus profundi</name>
    <dbReference type="NCBI Taxonomy" id="487685"/>
    <lineage>
        <taxon>Archaea</taxon>
        <taxon>Methanobacteriati</taxon>
        <taxon>Methanobacteriota</taxon>
        <taxon>Stenosarchaea group</taxon>
        <taxon>Methanomicrobia</taxon>
        <taxon>Methanosarcinales</taxon>
        <taxon>Methanosarcinaceae</taxon>
        <taxon>Methanolobus</taxon>
    </lineage>
</organism>
<dbReference type="Proteomes" id="UP000198535">
    <property type="component" value="Unassembled WGS sequence"/>
</dbReference>
<evidence type="ECO:0000313" key="4">
    <source>
        <dbReference type="Proteomes" id="UP000198535"/>
    </source>
</evidence>
<name>A0A1I4QQ35_9EURY</name>
<dbReference type="OrthoDB" id="105697at2157"/>
<accession>A0A1I4QQ35</accession>
<evidence type="ECO:0000259" key="2">
    <source>
        <dbReference type="Pfam" id="PF00582"/>
    </source>
</evidence>
<evidence type="ECO:0000313" key="3">
    <source>
        <dbReference type="EMBL" id="SFM42147.1"/>
    </source>
</evidence>
<reference evidence="4" key="1">
    <citation type="submission" date="2016-10" db="EMBL/GenBank/DDBJ databases">
        <authorList>
            <person name="Varghese N."/>
            <person name="Submissions S."/>
        </authorList>
    </citation>
    <scope>NUCLEOTIDE SEQUENCE [LARGE SCALE GENOMIC DNA]</scope>
    <source>
        <strain evidence="4">Mob M</strain>
    </source>
</reference>
<dbReference type="RefSeq" id="WP_091934521.1">
    <property type="nucleotide sequence ID" value="NZ_FOUJ01000002.1"/>
</dbReference>
<dbReference type="STRING" id="487685.SAMN04488696_1139"/>
<dbReference type="EMBL" id="FOUJ01000002">
    <property type="protein sequence ID" value="SFM42147.1"/>
    <property type="molecule type" value="Genomic_DNA"/>
</dbReference>
<comment type="similarity">
    <text evidence="1">Belongs to the universal stress protein A family.</text>
</comment>
<proteinExistence type="inferred from homology"/>
<dbReference type="InterPro" id="IPR014729">
    <property type="entry name" value="Rossmann-like_a/b/a_fold"/>
</dbReference>
<dbReference type="PANTHER" id="PTHR46268:SF6">
    <property type="entry name" value="UNIVERSAL STRESS PROTEIN UP12"/>
    <property type="match status" value="1"/>
</dbReference>
<evidence type="ECO:0000256" key="1">
    <source>
        <dbReference type="ARBA" id="ARBA00008791"/>
    </source>
</evidence>
<dbReference type="Pfam" id="PF00582">
    <property type="entry name" value="Usp"/>
    <property type="match status" value="1"/>
</dbReference>
<feature type="domain" description="UspA" evidence="2">
    <location>
        <begin position="2"/>
        <end position="131"/>
    </location>
</feature>
<dbReference type="Gene3D" id="3.40.50.620">
    <property type="entry name" value="HUPs"/>
    <property type="match status" value="1"/>
</dbReference>
<dbReference type="CDD" id="cd00293">
    <property type="entry name" value="USP-like"/>
    <property type="match status" value="1"/>
</dbReference>
<gene>
    <name evidence="3" type="ORF">SAMN04488696_1139</name>
</gene>
<sequence length="144" mass="15693">MKILIPTDGSVYSSNAAKVAAKIALGHDYKLLVLHVVPDKGFKRKKWQKEGAENAISGITDILVKAGCEIERIESIIKDGNAPEMIVKVARKQNADRIVIGTHGKNGLKKLMGSVTEKVLQISDVLVLVVPPKYTAHIDNINDE</sequence>
<dbReference type="PRINTS" id="PR01438">
    <property type="entry name" value="UNVRSLSTRESS"/>
</dbReference>
<protein>
    <submittedName>
        <fullName evidence="3">Nucleotide-binding universal stress protein, UspA family</fullName>
    </submittedName>
</protein>